<evidence type="ECO:0000313" key="2">
    <source>
        <dbReference type="EMBL" id="CAE0413302.1"/>
    </source>
</evidence>
<organism evidence="2">
    <name type="scientific">Amphora coffeiformis</name>
    <dbReference type="NCBI Taxonomy" id="265554"/>
    <lineage>
        <taxon>Eukaryota</taxon>
        <taxon>Sar</taxon>
        <taxon>Stramenopiles</taxon>
        <taxon>Ochrophyta</taxon>
        <taxon>Bacillariophyta</taxon>
        <taxon>Bacillariophyceae</taxon>
        <taxon>Bacillariophycidae</taxon>
        <taxon>Thalassiophysales</taxon>
        <taxon>Catenulaceae</taxon>
        <taxon>Amphora</taxon>
    </lineage>
</organism>
<feature type="compositionally biased region" description="Basic and acidic residues" evidence="1">
    <location>
        <begin position="136"/>
        <end position="147"/>
    </location>
</feature>
<dbReference type="AlphaFoldDB" id="A0A7S3L637"/>
<gene>
    <name evidence="2" type="ORF">ACOF00016_LOCUS10559</name>
</gene>
<feature type="region of interest" description="Disordered" evidence="1">
    <location>
        <begin position="198"/>
        <end position="224"/>
    </location>
</feature>
<protein>
    <submittedName>
        <fullName evidence="2">Uncharacterized protein</fullName>
    </submittedName>
</protein>
<feature type="region of interest" description="Disordered" evidence="1">
    <location>
        <begin position="125"/>
        <end position="152"/>
    </location>
</feature>
<sequence length="224" mass="25294">MVPSNVKMEDSPLEYTISSEYKVETVLQDEKKEEGSLSSREEPVEYDSPPPSPQPPEQHPGDAPKTAAAETEDSFAEQVAQRTEPLVKFGNVMVREYERVIDSTQIYMGLALGWDFNDHEPAPLLDNPKGGGITKKAVEGSRGGEHSRIKRTNGSDRYGMLLRYGYAQKELRKATNEAAKFYEQRQKEVQRDAARSLVVADERKKNQGGKSQQRRPLFGSMFRR</sequence>
<dbReference type="EMBL" id="HBIM01012949">
    <property type="protein sequence ID" value="CAE0413302.1"/>
    <property type="molecule type" value="Transcribed_RNA"/>
</dbReference>
<accession>A0A7S3L637</accession>
<evidence type="ECO:0000256" key="1">
    <source>
        <dbReference type="SAM" id="MobiDB-lite"/>
    </source>
</evidence>
<name>A0A7S3L637_9STRA</name>
<feature type="region of interest" description="Disordered" evidence="1">
    <location>
        <begin position="26"/>
        <end position="80"/>
    </location>
</feature>
<feature type="compositionally biased region" description="Basic and acidic residues" evidence="1">
    <location>
        <begin position="28"/>
        <end position="43"/>
    </location>
</feature>
<proteinExistence type="predicted"/>
<feature type="compositionally biased region" description="Pro residues" evidence="1">
    <location>
        <begin position="48"/>
        <end position="58"/>
    </location>
</feature>
<reference evidence="2" key="1">
    <citation type="submission" date="2021-01" db="EMBL/GenBank/DDBJ databases">
        <authorList>
            <person name="Corre E."/>
            <person name="Pelletier E."/>
            <person name="Niang G."/>
            <person name="Scheremetjew M."/>
            <person name="Finn R."/>
            <person name="Kale V."/>
            <person name="Holt S."/>
            <person name="Cochrane G."/>
            <person name="Meng A."/>
            <person name="Brown T."/>
            <person name="Cohen L."/>
        </authorList>
    </citation>
    <scope>NUCLEOTIDE SEQUENCE</scope>
    <source>
        <strain evidence="2">CCMP127</strain>
    </source>
</reference>